<sequence>MEKQEMKIKLNILLETETITNIAYDVSNKTFDYLSGKYKKQSLDGSDMFWTHLCMALTRIERGETLEGPSENIMKEINQTPYKDDIEEIISFVNAQLNQKLPKEERDFFYLHLHGVIENNK</sequence>
<evidence type="ECO:0000259" key="1">
    <source>
        <dbReference type="PROSITE" id="PS51372"/>
    </source>
</evidence>
<protein>
    <submittedName>
        <fullName evidence="2">PRD domain protein</fullName>
    </submittedName>
</protein>
<dbReference type="RefSeq" id="WP_042529692.1">
    <property type="nucleotide sequence ID" value="NZ_CDGG01000001.1"/>
</dbReference>
<dbReference type="AlphaFoldDB" id="A0A0A1MM62"/>
<dbReference type="InterPro" id="IPR011608">
    <property type="entry name" value="PRD"/>
</dbReference>
<dbReference type="EMBL" id="CDGG01000001">
    <property type="protein sequence ID" value="CEI80899.1"/>
    <property type="molecule type" value="Genomic_DNA"/>
</dbReference>
<proteinExistence type="predicted"/>
<dbReference type="Gene3D" id="1.10.1790.10">
    <property type="entry name" value="PRD domain"/>
    <property type="match status" value="1"/>
</dbReference>
<name>A0A0A1MM62_9BACI</name>
<dbReference type="STRING" id="545501.BN997_00711"/>
<dbReference type="GO" id="GO:0006355">
    <property type="term" value="P:regulation of DNA-templated transcription"/>
    <property type="evidence" value="ECO:0007669"/>
    <property type="project" value="InterPro"/>
</dbReference>
<accession>A0A0A1MM62</accession>
<evidence type="ECO:0000313" key="3">
    <source>
        <dbReference type="Proteomes" id="UP000040453"/>
    </source>
</evidence>
<organism evidence="2 3">
    <name type="scientific">Oceanobacillus oncorhynchi</name>
    <dbReference type="NCBI Taxonomy" id="545501"/>
    <lineage>
        <taxon>Bacteria</taxon>
        <taxon>Bacillati</taxon>
        <taxon>Bacillota</taxon>
        <taxon>Bacilli</taxon>
        <taxon>Bacillales</taxon>
        <taxon>Bacillaceae</taxon>
        <taxon>Oceanobacillus</taxon>
    </lineage>
</organism>
<gene>
    <name evidence="2" type="ORF">BN997_00711</name>
</gene>
<dbReference type="SUPFAM" id="SSF63520">
    <property type="entry name" value="PTS-regulatory domain, PRD"/>
    <property type="match status" value="1"/>
</dbReference>
<reference evidence="2 3" key="1">
    <citation type="submission" date="2014-11" db="EMBL/GenBank/DDBJ databases">
        <authorList>
            <person name="Urmite Genomes Urmite Genomes"/>
        </authorList>
    </citation>
    <scope>NUCLEOTIDE SEQUENCE [LARGE SCALE GENOMIC DNA]</scope>
    <source>
        <strain evidence="2 3">Oc5</strain>
    </source>
</reference>
<feature type="domain" description="PRD" evidence="1">
    <location>
        <begin position="14"/>
        <end position="121"/>
    </location>
</feature>
<dbReference type="Pfam" id="PF00874">
    <property type="entry name" value="PRD"/>
    <property type="match status" value="1"/>
</dbReference>
<dbReference type="PROSITE" id="PS51372">
    <property type="entry name" value="PRD_2"/>
    <property type="match status" value="1"/>
</dbReference>
<dbReference type="Proteomes" id="UP000040453">
    <property type="component" value="Unassembled WGS sequence"/>
</dbReference>
<keyword evidence="3" id="KW-1185">Reference proteome</keyword>
<evidence type="ECO:0000313" key="2">
    <source>
        <dbReference type="EMBL" id="CEI80899.1"/>
    </source>
</evidence>
<dbReference type="OrthoDB" id="3192572at2"/>
<dbReference type="InterPro" id="IPR036634">
    <property type="entry name" value="PRD_sf"/>
</dbReference>